<name>A0A4Q1V5Y7_9BRAD</name>
<evidence type="ECO:0000313" key="2">
    <source>
        <dbReference type="EMBL" id="RXT45664.1"/>
    </source>
</evidence>
<dbReference type="InterPro" id="IPR038732">
    <property type="entry name" value="HpyO/CreE_NAD-binding"/>
</dbReference>
<dbReference type="PANTHER" id="PTHR40254">
    <property type="entry name" value="BLR0577 PROTEIN"/>
    <property type="match status" value="1"/>
</dbReference>
<evidence type="ECO:0000313" key="3">
    <source>
        <dbReference type="Proteomes" id="UP000290819"/>
    </source>
</evidence>
<feature type="domain" description="FAD-dependent urate hydroxylase HpyO/Asp monooxygenase CreE-like FAD/NAD(P)-binding" evidence="1">
    <location>
        <begin position="10"/>
        <end position="158"/>
    </location>
</feature>
<organism evidence="2 3">
    <name type="scientific">Bradyrhizobium betae</name>
    <dbReference type="NCBI Taxonomy" id="244734"/>
    <lineage>
        <taxon>Bacteria</taxon>
        <taxon>Pseudomonadati</taxon>
        <taxon>Pseudomonadota</taxon>
        <taxon>Alphaproteobacteria</taxon>
        <taxon>Hyphomicrobiales</taxon>
        <taxon>Nitrobacteraceae</taxon>
        <taxon>Bradyrhizobium</taxon>
    </lineage>
</organism>
<comment type="caution">
    <text evidence="2">The sequence shown here is derived from an EMBL/GenBank/DDBJ whole genome shotgun (WGS) entry which is preliminary data.</text>
</comment>
<dbReference type="Proteomes" id="UP000290819">
    <property type="component" value="Unassembled WGS sequence"/>
</dbReference>
<dbReference type="Gene3D" id="3.50.50.60">
    <property type="entry name" value="FAD/NAD(P)-binding domain"/>
    <property type="match status" value="1"/>
</dbReference>
<dbReference type="Pfam" id="PF13454">
    <property type="entry name" value="NAD_binding_9"/>
    <property type="match status" value="1"/>
</dbReference>
<sequence length="450" mass="48924">MGPEGRHAIVIGGGASGVLLAFQLLKTNPSDLRVTLIEKRPEIGRGLAYHAGNPEHLLNVRVTNMSALPDDPEHFWNWLCAQPAGPLCPDPYCFVPRHAYGDYLADLIAPLRSRDGTQGLTVVRGECAAIRENPSDVAVTLADGTCITGSTAILATGHDAAAPLLAGHAEPWASPADAGIDTNATVLILGTGLSMVDYVLSLLRYGHQGRIVAMSRRGLLPRAHRRVDPMRFAESEIPFGAEIGPLLRWFRRRIELHVAAGGDWRGAIDAIRPFTQRLWQELPLSSRRRFLEHARAWWDVHRHRTAPEVEARIGEALAVGRLTVIAGKLATVTPDAGGALVRYRRRGQAETSELQVGAIIDCTGIVRDPGASTNPAVRSLLDEGRARIDPLRIGIDVTPDCAIVNRNGSPSRRLYAVGPLTRAAFWEIIAVPDIRQQCAELATRLRGRDS</sequence>
<reference evidence="2 3" key="1">
    <citation type="submission" date="2017-03" db="EMBL/GenBank/DDBJ databases">
        <authorList>
            <person name="Safronova V.I."/>
            <person name="Sazanova A.L."/>
            <person name="Chirak E.R."/>
        </authorList>
    </citation>
    <scope>NUCLEOTIDE SEQUENCE [LARGE SCALE GENOMIC DNA]</scope>
    <source>
        <strain evidence="2 3">Opo-243</strain>
    </source>
</reference>
<dbReference type="InterPro" id="IPR036188">
    <property type="entry name" value="FAD/NAD-bd_sf"/>
</dbReference>
<dbReference type="PANTHER" id="PTHR40254:SF1">
    <property type="entry name" value="BLR0577 PROTEIN"/>
    <property type="match status" value="1"/>
</dbReference>
<dbReference type="InterPro" id="IPR052189">
    <property type="entry name" value="L-asp_N-monooxygenase_NS-form"/>
</dbReference>
<dbReference type="OrthoDB" id="101972at2"/>
<accession>A0A4Q1V5Y7</accession>
<evidence type="ECO:0000259" key="1">
    <source>
        <dbReference type="Pfam" id="PF13454"/>
    </source>
</evidence>
<dbReference type="RefSeq" id="WP_129271860.1">
    <property type="nucleotide sequence ID" value="NZ_MZXW01000021.1"/>
</dbReference>
<gene>
    <name evidence="2" type="ORF">B5V03_18480</name>
</gene>
<keyword evidence="3" id="KW-1185">Reference proteome</keyword>
<dbReference type="EMBL" id="MZXW01000021">
    <property type="protein sequence ID" value="RXT45664.1"/>
    <property type="molecule type" value="Genomic_DNA"/>
</dbReference>
<protein>
    <recommendedName>
        <fullName evidence="1">FAD-dependent urate hydroxylase HpyO/Asp monooxygenase CreE-like FAD/NAD(P)-binding domain-containing protein</fullName>
    </recommendedName>
</protein>
<dbReference type="SUPFAM" id="SSF51905">
    <property type="entry name" value="FAD/NAD(P)-binding domain"/>
    <property type="match status" value="1"/>
</dbReference>
<dbReference type="AlphaFoldDB" id="A0A4Q1V5Y7"/>
<proteinExistence type="predicted"/>